<name>A0A060N9Z9_CLOBO</name>
<organism evidence="1">
    <name type="scientific">Clostridium botulinum B str. Osaka05</name>
    <dbReference type="NCBI Taxonomy" id="1407017"/>
    <lineage>
        <taxon>Bacteria</taxon>
        <taxon>Bacillati</taxon>
        <taxon>Bacillota</taxon>
        <taxon>Clostridia</taxon>
        <taxon>Eubacteriales</taxon>
        <taxon>Clostridiaceae</taxon>
        <taxon>Clostridium</taxon>
    </lineage>
</organism>
<accession>A0A060N9Z9</accession>
<reference evidence="1" key="1">
    <citation type="submission" date="2013-10" db="EMBL/GenBank/DDBJ databases">
        <title>Draft genome sequence of Clostridium botulinum type B strain Osaka05.</title>
        <authorList>
            <person name="Sakaguchi Y."/>
            <person name="Hosomi K."/>
            <person name="Uchiyama J."/>
            <person name="Ogura Y."/>
            <person name="Sakaguchi M."/>
            <person name="Kohda T."/>
            <person name="Mukamoto M."/>
            <person name="Misawa N."/>
            <person name="Matsuzaki S."/>
            <person name="Hayashi T."/>
            <person name="Kozaki S."/>
        </authorList>
    </citation>
    <scope>NUCLEOTIDE SEQUENCE</scope>
    <source>
        <strain evidence="1">Osaka05</strain>
    </source>
</reference>
<evidence type="ECO:0000313" key="1">
    <source>
        <dbReference type="EMBL" id="BAO05174.1"/>
    </source>
</evidence>
<dbReference type="Proteomes" id="UP000054164">
    <property type="component" value="Unassembled WGS sequence"/>
</dbReference>
<dbReference type="HOGENOM" id="CLU_3097259_0_0_9"/>
<dbReference type="AlphaFoldDB" id="A0A060N9Z9"/>
<gene>
    <name evidence="1" type="ORF">CBO05P2_149</name>
</gene>
<dbReference type="RefSeq" id="WP_154219166.1">
    <property type="nucleotide sequence ID" value="NZ_BA000059.1"/>
</dbReference>
<dbReference type="EMBL" id="BA000059">
    <property type="protein sequence ID" value="BAO05174.1"/>
    <property type="molecule type" value="Genomic_DNA"/>
</dbReference>
<sequence>MKNFKKGILIGINKNIDEPIKFIDYYDKLSEHNNILELGKIGTGINFKIKKYMKN</sequence>
<proteinExistence type="predicted"/>
<protein>
    <submittedName>
        <fullName evidence="1">Chromosome undetermined scaffold_115, whole genome shotgun sequence</fullName>
    </submittedName>
</protein>